<evidence type="ECO:0000259" key="14">
    <source>
        <dbReference type="Pfam" id="PF01406"/>
    </source>
</evidence>
<dbReference type="CDD" id="cd00672">
    <property type="entry name" value="CysRS_core"/>
    <property type="match status" value="1"/>
</dbReference>
<evidence type="ECO:0000256" key="13">
    <source>
        <dbReference type="HAMAP-Rule" id="MF_00041"/>
    </source>
</evidence>
<dbReference type="Gene3D" id="1.20.120.1910">
    <property type="entry name" value="Cysteine-tRNA ligase, C-terminal anti-codon recognition domain"/>
    <property type="match status" value="1"/>
</dbReference>
<keyword evidence="10 13" id="KW-0648">Protein biosynthesis</keyword>
<evidence type="ECO:0000256" key="4">
    <source>
        <dbReference type="ARBA" id="ARBA00022490"/>
    </source>
</evidence>
<feature type="binding site" evidence="13">
    <location>
        <position position="275"/>
    </location>
    <ligand>
        <name>ATP</name>
        <dbReference type="ChEBI" id="CHEBI:30616"/>
    </ligand>
</feature>
<feature type="domain" description="tRNA synthetases class I catalytic" evidence="14">
    <location>
        <begin position="17"/>
        <end position="320"/>
    </location>
</feature>
<protein>
    <recommendedName>
        <fullName evidence="13">Cysteine--tRNA ligase</fullName>
        <ecNumber evidence="13">6.1.1.16</ecNumber>
    </recommendedName>
    <alternativeName>
        <fullName evidence="13">Cysteinyl-tRNA synthetase</fullName>
        <shortName evidence="13">CysRS</shortName>
    </alternativeName>
</protein>
<dbReference type="PANTHER" id="PTHR10890">
    <property type="entry name" value="CYSTEINYL-TRNA SYNTHETASE"/>
    <property type="match status" value="1"/>
</dbReference>
<keyword evidence="8 13" id="KW-0862">Zinc</keyword>
<feature type="binding site" evidence="13">
    <location>
        <position position="30"/>
    </location>
    <ligand>
        <name>Zn(2+)</name>
        <dbReference type="ChEBI" id="CHEBI:29105"/>
    </ligand>
</feature>
<accession>A0A3B6VST8</accession>
<evidence type="ECO:0000256" key="11">
    <source>
        <dbReference type="ARBA" id="ARBA00023146"/>
    </source>
</evidence>
<feature type="binding site" evidence="13">
    <location>
        <position position="215"/>
    </location>
    <ligand>
        <name>Zn(2+)</name>
        <dbReference type="ChEBI" id="CHEBI:29105"/>
    </ligand>
</feature>
<dbReference type="Pfam" id="PF01406">
    <property type="entry name" value="tRNA-synt_1e"/>
    <property type="match status" value="1"/>
</dbReference>
<comment type="subcellular location">
    <subcellularLocation>
        <location evidence="1 13">Cytoplasm</location>
    </subcellularLocation>
</comment>
<dbReference type="GO" id="GO:0005524">
    <property type="term" value="F:ATP binding"/>
    <property type="evidence" value="ECO:0007669"/>
    <property type="project" value="UniProtKB-UniRule"/>
</dbReference>
<dbReference type="GO" id="GO:0004817">
    <property type="term" value="F:cysteine-tRNA ligase activity"/>
    <property type="evidence" value="ECO:0007669"/>
    <property type="project" value="UniProtKB-UniRule"/>
</dbReference>
<dbReference type="Gene3D" id="3.40.50.620">
    <property type="entry name" value="HUPs"/>
    <property type="match status" value="1"/>
</dbReference>
<organism evidence="16 17">
    <name type="scientific">Brachyspira hyodysenteriae ATCC 27164</name>
    <dbReference type="NCBI Taxonomy" id="1266923"/>
    <lineage>
        <taxon>Bacteria</taxon>
        <taxon>Pseudomonadati</taxon>
        <taxon>Spirochaetota</taxon>
        <taxon>Spirochaetia</taxon>
        <taxon>Brachyspirales</taxon>
        <taxon>Brachyspiraceae</taxon>
        <taxon>Brachyspira</taxon>
    </lineage>
</organism>
<keyword evidence="9 13" id="KW-0067">ATP-binding</keyword>
<dbReference type="PANTHER" id="PTHR10890:SF3">
    <property type="entry name" value="CYSTEINE--TRNA LIGASE, CYTOPLASMIC"/>
    <property type="match status" value="1"/>
</dbReference>
<dbReference type="Pfam" id="PF23493">
    <property type="entry name" value="CysS_C"/>
    <property type="match status" value="1"/>
</dbReference>
<dbReference type="Proteomes" id="UP000092328">
    <property type="component" value="Chromosome"/>
</dbReference>
<sequence length="474" mass="54688">MKDIVFYNSLTREKEVFKPINANEVGMYSCGPTVYNYAHIGNFRAYIFSDLLRRVLEDYGYNVKLVMNLTDVDDKTIKNSKENHISLNDYTKKYKEAFFEDIKTLGIKKATVNPAATDHIKEMINIIELLKKNGHTYESDGSVYFKISTFPQYGELANLDKQELLDGASGRVLNDEYDKENASDFVLWKAYTEDDGDVYWDSPFGKGRPGWHIECSAMSCKYLGKHFDIHTGGVDNKFPHHENEIAQNEAAFNEKFVNYWLHCEHLIVDGEKMSKSKGNFYTLRDLLDKGLSPEAIRYSLINSHYRKQLNFTIEGIKQSQSAIDRVNDLIFRLKDINNTESNEINENLLKELEVSNEKFSDSIYNDLNISEALGILFTLVKTVNTSFDSINVNTRDAILKFIGRVNNIINCFNMGDTDKKSNNEDEDKINKLIEERTIAKKEKNYQKADEIRNQLLSMGIEIMDTPQGVKWKRK</sequence>
<keyword evidence="5 13" id="KW-0436">Ligase</keyword>
<dbReference type="GO" id="GO:0006423">
    <property type="term" value="P:cysteinyl-tRNA aminoacylation"/>
    <property type="evidence" value="ECO:0007669"/>
    <property type="project" value="UniProtKB-UniRule"/>
</dbReference>
<proteinExistence type="inferred from homology"/>
<evidence type="ECO:0000256" key="3">
    <source>
        <dbReference type="ARBA" id="ARBA00011245"/>
    </source>
</evidence>
<evidence type="ECO:0000313" key="17">
    <source>
        <dbReference type="Proteomes" id="UP000092328"/>
    </source>
</evidence>
<gene>
    <name evidence="13" type="primary">cysS</name>
    <name evidence="16" type="ORF">BHYOB78_08500</name>
</gene>
<name>A0A3B6VST8_BRAHO</name>
<evidence type="ECO:0000256" key="9">
    <source>
        <dbReference type="ARBA" id="ARBA00022840"/>
    </source>
</evidence>
<comment type="cofactor">
    <cofactor evidence="13">
        <name>Zn(2+)</name>
        <dbReference type="ChEBI" id="CHEBI:29105"/>
    </cofactor>
    <text evidence="13">Binds 1 zinc ion per subunit.</text>
</comment>
<dbReference type="InterPro" id="IPR009080">
    <property type="entry name" value="tRNAsynth_Ia_anticodon-bd"/>
</dbReference>
<dbReference type="InterPro" id="IPR015803">
    <property type="entry name" value="Cys-tRNA-ligase"/>
</dbReference>
<comment type="subunit">
    <text evidence="3 13">Monomer.</text>
</comment>
<dbReference type="AlphaFoldDB" id="A0A3B6VST8"/>
<dbReference type="FunFam" id="3.40.50.620:FF:000130">
    <property type="entry name" value="Cysteine--tRNA ligase"/>
    <property type="match status" value="1"/>
</dbReference>
<dbReference type="InterPro" id="IPR056411">
    <property type="entry name" value="CysS_C"/>
</dbReference>
<dbReference type="InterPro" id="IPR014729">
    <property type="entry name" value="Rossmann-like_a/b/a_fold"/>
</dbReference>
<feature type="binding site" evidence="13">
    <location>
        <position position="244"/>
    </location>
    <ligand>
        <name>Zn(2+)</name>
        <dbReference type="ChEBI" id="CHEBI:29105"/>
    </ligand>
</feature>
<feature type="domain" description="Cysteinyl-tRNA ligase anticodon binding" evidence="15">
    <location>
        <begin position="427"/>
        <end position="471"/>
    </location>
</feature>
<feature type="short sequence motif" description="'HIGH' region" evidence="13">
    <location>
        <begin position="32"/>
        <end position="42"/>
    </location>
</feature>
<dbReference type="OrthoDB" id="9815130at2"/>
<feature type="binding site" evidence="13">
    <location>
        <position position="240"/>
    </location>
    <ligand>
        <name>Zn(2+)</name>
        <dbReference type="ChEBI" id="CHEBI:29105"/>
    </ligand>
</feature>
<evidence type="ECO:0000313" key="16">
    <source>
        <dbReference type="EMBL" id="ANN63905.1"/>
    </source>
</evidence>
<comment type="similarity">
    <text evidence="2 13">Belongs to the class-I aminoacyl-tRNA synthetase family.</text>
</comment>
<feature type="short sequence motif" description="'KMSKS' region" evidence="13">
    <location>
        <begin position="272"/>
        <end position="276"/>
    </location>
</feature>
<keyword evidence="11 13" id="KW-0030">Aminoacyl-tRNA synthetase</keyword>
<evidence type="ECO:0000256" key="5">
    <source>
        <dbReference type="ARBA" id="ARBA00022598"/>
    </source>
</evidence>
<dbReference type="EC" id="6.1.1.16" evidence="13"/>
<evidence type="ECO:0000256" key="8">
    <source>
        <dbReference type="ARBA" id="ARBA00022833"/>
    </source>
</evidence>
<reference evidence="17" key="2">
    <citation type="journal article" date="2017" name="Genome Announc.">
        <title>Correction for Mirajkar et al., Complete Genome Sequence of Brachyspira hyodysenteriae Type Strain B78 (ATCC 27164).</title>
        <authorList>
            <person name="Mirajkar N.S."/>
            <person name="Johnson T.J."/>
            <person name="Gebhart C.J."/>
        </authorList>
    </citation>
    <scope>NUCLEOTIDE SEQUENCE [LARGE SCALE GENOMIC DNA]</scope>
    <source>
        <strain evidence="17">B78</strain>
    </source>
</reference>
<dbReference type="KEGG" id="bhd:BHYOB78_08500"/>
<dbReference type="GeneID" id="63962612"/>
<evidence type="ECO:0000256" key="2">
    <source>
        <dbReference type="ARBA" id="ARBA00005594"/>
    </source>
</evidence>
<comment type="catalytic activity">
    <reaction evidence="12 13">
        <text>tRNA(Cys) + L-cysteine + ATP = L-cysteinyl-tRNA(Cys) + AMP + diphosphate</text>
        <dbReference type="Rhea" id="RHEA:17773"/>
        <dbReference type="Rhea" id="RHEA-COMP:9661"/>
        <dbReference type="Rhea" id="RHEA-COMP:9679"/>
        <dbReference type="ChEBI" id="CHEBI:30616"/>
        <dbReference type="ChEBI" id="CHEBI:33019"/>
        <dbReference type="ChEBI" id="CHEBI:35235"/>
        <dbReference type="ChEBI" id="CHEBI:78442"/>
        <dbReference type="ChEBI" id="CHEBI:78517"/>
        <dbReference type="ChEBI" id="CHEBI:456215"/>
        <dbReference type="EC" id="6.1.1.16"/>
    </reaction>
</comment>
<keyword evidence="6 13" id="KW-0479">Metal-binding</keyword>
<dbReference type="NCBIfam" id="TIGR00435">
    <property type="entry name" value="cysS"/>
    <property type="match status" value="1"/>
</dbReference>
<dbReference type="SUPFAM" id="SSF52374">
    <property type="entry name" value="Nucleotidylyl transferase"/>
    <property type="match status" value="1"/>
</dbReference>
<keyword evidence="4 13" id="KW-0963">Cytoplasm</keyword>
<reference evidence="17" key="1">
    <citation type="journal article" date="2016" name="Genome Announc.">
        <title>Complete Genome Sequence of Brachyspira hyodysenteriae Type Strain B78 (ATCC 27164).</title>
        <authorList>
            <person name="Mirajkar N.S."/>
            <person name="Johnson T.J."/>
            <person name="Gebhart C.J."/>
        </authorList>
    </citation>
    <scope>NUCLEOTIDE SEQUENCE [LARGE SCALE GENOMIC DNA]</scope>
    <source>
        <strain evidence="17">B78</strain>
    </source>
</reference>
<keyword evidence="17" id="KW-1185">Reference proteome</keyword>
<dbReference type="InterPro" id="IPR024909">
    <property type="entry name" value="Cys-tRNA/MSH_ligase"/>
</dbReference>
<dbReference type="SUPFAM" id="SSF47323">
    <property type="entry name" value="Anticodon-binding domain of a subclass of class I aminoacyl-tRNA synthetases"/>
    <property type="match status" value="1"/>
</dbReference>
<dbReference type="RefSeq" id="WP_020064952.1">
    <property type="nucleotide sequence ID" value="NZ_CP015910.2"/>
</dbReference>
<dbReference type="GO" id="GO:0005829">
    <property type="term" value="C:cytosol"/>
    <property type="evidence" value="ECO:0007669"/>
    <property type="project" value="TreeGrafter"/>
</dbReference>
<evidence type="ECO:0000256" key="6">
    <source>
        <dbReference type="ARBA" id="ARBA00022723"/>
    </source>
</evidence>
<dbReference type="GO" id="GO:0008270">
    <property type="term" value="F:zinc ion binding"/>
    <property type="evidence" value="ECO:0007669"/>
    <property type="project" value="UniProtKB-UniRule"/>
</dbReference>
<dbReference type="PRINTS" id="PR00983">
    <property type="entry name" value="TRNASYNTHCYS"/>
</dbReference>
<dbReference type="InterPro" id="IPR032678">
    <property type="entry name" value="tRNA-synt_1_cat_dom"/>
</dbReference>
<dbReference type="HAMAP" id="MF_00041">
    <property type="entry name" value="Cys_tRNA_synth"/>
    <property type="match status" value="1"/>
</dbReference>
<evidence type="ECO:0000256" key="7">
    <source>
        <dbReference type="ARBA" id="ARBA00022741"/>
    </source>
</evidence>
<keyword evidence="7 13" id="KW-0547">Nucleotide-binding</keyword>
<evidence type="ECO:0000256" key="12">
    <source>
        <dbReference type="ARBA" id="ARBA00047398"/>
    </source>
</evidence>
<evidence type="ECO:0000256" key="1">
    <source>
        <dbReference type="ARBA" id="ARBA00004496"/>
    </source>
</evidence>
<evidence type="ECO:0000256" key="10">
    <source>
        <dbReference type="ARBA" id="ARBA00022917"/>
    </source>
</evidence>
<dbReference type="EMBL" id="CP015910">
    <property type="protein sequence ID" value="ANN63905.1"/>
    <property type="molecule type" value="Genomic_DNA"/>
</dbReference>
<evidence type="ECO:0000259" key="15">
    <source>
        <dbReference type="Pfam" id="PF23493"/>
    </source>
</evidence>